<evidence type="ECO:0000313" key="4">
    <source>
        <dbReference type="EMBL" id="CAB4731410.1"/>
    </source>
</evidence>
<evidence type="ECO:0000256" key="2">
    <source>
        <dbReference type="ARBA" id="ARBA00022552"/>
    </source>
</evidence>
<accession>A0A6J6S8Z7</accession>
<keyword evidence="3" id="KW-0808">Transferase</keyword>
<gene>
    <name evidence="4" type="ORF">UFOPK2786_00206</name>
</gene>
<proteinExistence type="inferred from homology"/>
<protein>
    <submittedName>
        <fullName evidence="4">Unannotated protein</fullName>
    </submittedName>
</protein>
<dbReference type="Gene3D" id="3.40.50.150">
    <property type="entry name" value="Vaccinia Virus protein VP39"/>
    <property type="match status" value="1"/>
</dbReference>
<dbReference type="AlphaFoldDB" id="A0A6J6S8Z7"/>
<sequence>MKHIEPTDLPPWLAPVADQLRAYAHVLETDGVTMGLIGPREAPRLWSRHLLNCAVVVGPGTDLVGDSTSVADVGSGAGLPGLVWAIARPDLTLTLVEPLLRRATFLQTVVSGLGLDDRVAVRRGRAEDVCTDPTWSGVDVVTARAVAPLDRLLGWTVPLLKPGGRLVMLKGSNAEDEVQAARDVATALGVTGLRVMLCGVGAVDPATTVVTGVRSTAQ</sequence>
<name>A0A6J6S8Z7_9ZZZZ</name>
<keyword evidence="1" id="KW-0963">Cytoplasm</keyword>
<dbReference type="PANTHER" id="PTHR31760:SF0">
    <property type="entry name" value="S-ADENOSYL-L-METHIONINE-DEPENDENT METHYLTRANSFERASES SUPERFAMILY PROTEIN"/>
    <property type="match status" value="1"/>
</dbReference>
<keyword evidence="2" id="KW-0698">rRNA processing</keyword>
<evidence type="ECO:0000256" key="1">
    <source>
        <dbReference type="ARBA" id="ARBA00022490"/>
    </source>
</evidence>
<dbReference type="InterPro" id="IPR029063">
    <property type="entry name" value="SAM-dependent_MTases_sf"/>
</dbReference>
<dbReference type="GO" id="GO:0070043">
    <property type="term" value="F:rRNA (guanine-N7-)-methyltransferase activity"/>
    <property type="evidence" value="ECO:0007669"/>
    <property type="project" value="TreeGrafter"/>
</dbReference>
<dbReference type="EMBL" id="CAEZYW010000018">
    <property type="protein sequence ID" value="CAB4731410.1"/>
    <property type="molecule type" value="Genomic_DNA"/>
</dbReference>
<dbReference type="InterPro" id="IPR003682">
    <property type="entry name" value="rRNA_ssu_MeTfrase_G"/>
</dbReference>
<reference evidence="4" key="1">
    <citation type="submission" date="2020-05" db="EMBL/GenBank/DDBJ databases">
        <authorList>
            <person name="Chiriac C."/>
            <person name="Salcher M."/>
            <person name="Ghai R."/>
            <person name="Kavagutti S V."/>
        </authorList>
    </citation>
    <scope>NUCLEOTIDE SEQUENCE</scope>
</reference>
<organism evidence="4">
    <name type="scientific">freshwater metagenome</name>
    <dbReference type="NCBI Taxonomy" id="449393"/>
    <lineage>
        <taxon>unclassified sequences</taxon>
        <taxon>metagenomes</taxon>
        <taxon>ecological metagenomes</taxon>
    </lineage>
</organism>
<dbReference type="GO" id="GO:0005829">
    <property type="term" value="C:cytosol"/>
    <property type="evidence" value="ECO:0007669"/>
    <property type="project" value="TreeGrafter"/>
</dbReference>
<dbReference type="HAMAP" id="MF_00074">
    <property type="entry name" value="16SrRNA_methyltr_G"/>
    <property type="match status" value="1"/>
</dbReference>
<evidence type="ECO:0000256" key="3">
    <source>
        <dbReference type="ARBA" id="ARBA00022679"/>
    </source>
</evidence>
<dbReference type="Pfam" id="PF02527">
    <property type="entry name" value="GidB"/>
    <property type="match status" value="1"/>
</dbReference>
<dbReference type="SUPFAM" id="SSF53335">
    <property type="entry name" value="S-adenosyl-L-methionine-dependent methyltransferases"/>
    <property type="match status" value="1"/>
</dbReference>
<dbReference type="PANTHER" id="PTHR31760">
    <property type="entry name" value="S-ADENOSYL-L-METHIONINE-DEPENDENT METHYLTRANSFERASES SUPERFAMILY PROTEIN"/>
    <property type="match status" value="1"/>
</dbReference>
<dbReference type="NCBIfam" id="TIGR00138">
    <property type="entry name" value="rsmG_gidB"/>
    <property type="match status" value="1"/>
</dbReference>